<comment type="catalytic activity">
    <reaction evidence="8 10">
        <text>IMP + L-aspartate + GTP = N(6)-(1,2-dicarboxyethyl)-AMP + GDP + phosphate + 2 H(+)</text>
        <dbReference type="Rhea" id="RHEA:15753"/>
        <dbReference type="ChEBI" id="CHEBI:15378"/>
        <dbReference type="ChEBI" id="CHEBI:29991"/>
        <dbReference type="ChEBI" id="CHEBI:37565"/>
        <dbReference type="ChEBI" id="CHEBI:43474"/>
        <dbReference type="ChEBI" id="CHEBI:57567"/>
        <dbReference type="ChEBI" id="CHEBI:58053"/>
        <dbReference type="ChEBI" id="CHEBI:58189"/>
        <dbReference type="EC" id="6.3.4.4"/>
    </reaction>
</comment>
<dbReference type="SUPFAM" id="SSF52540">
    <property type="entry name" value="P-loop containing nucleoside triphosphate hydrolases"/>
    <property type="match status" value="1"/>
</dbReference>
<dbReference type="InterPro" id="IPR018220">
    <property type="entry name" value="Adenylosuccin_syn_GTP-bd"/>
</dbReference>
<dbReference type="Gene3D" id="3.40.440.10">
    <property type="entry name" value="Adenylosuccinate Synthetase, subunit A, domain 1"/>
    <property type="match status" value="1"/>
</dbReference>
<dbReference type="RefSeq" id="WP_077197968.1">
    <property type="nucleotide sequence ID" value="NZ_LBFC01000007.1"/>
</dbReference>
<dbReference type="EMBL" id="LBFC01000007">
    <property type="protein sequence ID" value="ONN27647.1"/>
    <property type="molecule type" value="Genomic_DNA"/>
</dbReference>
<comment type="similarity">
    <text evidence="8 10">Belongs to the adenylosuccinate synthetase family.</text>
</comment>
<gene>
    <name evidence="8" type="primary">purA</name>
    <name evidence="11" type="ORF">XJ44_02635</name>
</gene>
<dbReference type="EC" id="6.3.4.4" evidence="8 10"/>
<feature type="binding site" description="in other chain" evidence="8">
    <location>
        <begin position="37"/>
        <end position="40"/>
    </location>
    <ligand>
        <name>IMP</name>
        <dbReference type="ChEBI" id="CHEBI:58053"/>
        <note>ligand shared between dimeric partners</note>
    </ligand>
</feature>
<keyword evidence="6 8" id="KW-0460">Magnesium</keyword>
<dbReference type="Pfam" id="PF00709">
    <property type="entry name" value="Adenylsucc_synt"/>
    <property type="match status" value="1"/>
</dbReference>
<evidence type="ECO:0000256" key="4">
    <source>
        <dbReference type="ARBA" id="ARBA00022741"/>
    </source>
</evidence>
<dbReference type="NCBIfam" id="NF002223">
    <property type="entry name" value="PRK01117.1"/>
    <property type="match status" value="1"/>
</dbReference>
<comment type="cofactor">
    <cofactor evidence="8">
        <name>Mg(2+)</name>
        <dbReference type="ChEBI" id="CHEBI:18420"/>
    </cofactor>
    <text evidence="8">Binds 1 Mg(2+) ion per subunit.</text>
</comment>
<evidence type="ECO:0000256" key="5">
    <source>
        <dbReference type="ARBA" id="ARBA00022755"/>
    </source>
</evidence>
<protein>
    <recommendedName>
        <fullName evidence="8 10">Adenylosuccinate synthetase</fullName>
        <shortName evidence="8">AMPSase</shortName>
        <shortName evidence="8">AdSS</shortName>
        <ecNumber evidence="8 10">6.3.4.4</ecNumber>
    </recommendedName>
    <alternativeName>
        <fullName evidence="8">IMP--aspartate ligase</fullName>
    </alternativeName>
</protein>
<organism evidence="11 12">
    <name type="scientific">Thermosipho affectus</name>
    <dbReference type="NCBI Taxonomy" id="660294"/>
    <lineage>
        <taxon>Bacteria</taxon>
        <taxon>Thermotogati</taxon>
        <taxon>Thermotogota</taxon>
        <taxon>Thermotogae</taxon>
        <taxon>Thermotogales</taxon>
        <taxon>Fervidobacteriaceae</taxon>
        <taxon>Thermosipho</taxon>
    </lineage>
</organism>
<accession>A0ABX3IIJ4</accession>
<feature type="active site" description="Proton donor" evidence="8">
    <location>
        <position position="40"/>
    </location>
</feature>
<dbReference type="PROSITE" id="PS01266">
    <property type="entry name" value="ADENYLOSUCCIN_SYN_1"/>
    <property type="match status" value="1"/>
</dbReference>
<dbReference type="PANTHER" id="PTHR11846">
    <property type="entry name" value="ADENYLOSUCCINATE SYNTHETASE"/>
    <property type="match status" value="1"/>
</dbReference>
<evidence type="ECO:0000256" key="9">
    <source>
        <dbReference type="PROSITE-ProRule" id="PRU10134"/>
    </source>
</evidence>
<keyword evidence="7 8" id="KW-0342">GTP-binding</keyword>
<evidence type="ECO:0000256" key="2">
    <source>
        <dbReference type="ARBA" id="ARBA00022598"/>
    </source>
</evidence>
<keyword evidence="2 8" id="KW-0436">Ligase</keyword>
<evidence type="ECO:0000256" key="7">
    <source>
        <dbReference type="ARBA" id="ARBA00023134"/>
    </source>
</evidence>
<evidence type="ECO:0000256" key="10">
    <source>
        <dbReference type="RuleBase" id="RU000520"/>
    </source>
</evidence>
<name>A0ABX3IIJ4_9BACT</name>
<evidence type="ECO:0000313" key="12">
    <source>
        <dbReference type="Proteomes" id="UP000242616"/>
    </source>
</evidence>
<feature type="binding site" description="in other chain" evidence="8">
    <location>
        <begin position="12"/>
        <end position="15"/>
    </location>
    <ligand>
        <name>IMP</name>
        <dbReference type="ChEBI" id="CHEBI:58053"/>
        <note>ligand shared between dimeric partners</note>
    </ligand>
</feature>
<feature type="binding site" evidence="8">
    <location>
        <position position="290"/>
    </location>
    <ligand>
        <name>GTP</name>
        <dbReference type="ChEBI" id="CHEBI:37565"/>
    </ligand>
</feature>
<dbReference type="PANTHER" id="PTHR11846:SF0">
    <property type="entry name" value="ADENYLOSUCCINATE SYNTHETASE"/>
    <property type="match status" value="1"/>
</dbReference>
<keyword evidence="5 8" id="KW-0658">Purine biosynthesis</keyword>
<keyword evidence="4 8" id="KW-0547">Nucleotide-binding</keyword>
<dbReference type="InterPro" id="IPR033128">
    <property type="entry name" value="Adenylosuccin_syn_Lys_AS"/>
</dbReference>
<feature type="active site" description="Proton acceptor" evidence="8">
    <location>
        <position position="12"/>
    </location>
</feature>
<dbReference type="InterPro" id="IPR001114">
    <property type="entry name" value="Adenylosuccinate_synthetase"/>
</dbReference>
<feature type="binding site" evidence="8">
    <location>
        <position position="12"/>
    </location>
    <ligand>
        <name>Mg(2+)</name>
        <dbReference type="ChEBI" id="CHEBI:18420"/>
    </ligand>
</feature>
<feature type="binding site" description="in other chain" evidence="8">
    <location>
        <position position="288"/>
    </location>
    <ligand>
        <name>IMP</name>
        <dbReference type="ChEBI" id="CHEBI:58053"/>
        <note>ligand shared between dimeric partners</note>
    </ligand>
</feature>
<dbReference type="Gene3D" id="1.10.300.10">
    <property type="entry name" value="Adenylosuccinate Synthetase, subunit A, domain 2"/>
    <property type="match status" value="1"/>
</dbReference>
<feature type="binding site" evidence="8">
    <location>
        <begin position="316"/>
        <end position="318"/>
    </location>
    <ligand>
        <name>GTP</name>
        <dbReference type="ChEBI" id="CHEBI:37565"/>
    </ligand>
</feature>
<comment type="pathway">
    <text evidence="8 10">Purine metabolism; AMP biosynthesis via de novo pathway; AMP from IMP: step 1/2.</text>
</comment>
<keyword evidence="8" id="KW-0963">Cytoplasm</keyword>
<feature type="binding site" evidence="8">
    <location>
        <position position="39"/>
    </location>
    <ligand>
        <name>Mg(2+)</name>
        <dbReference type="ChEBI" id="CHEBI:18420"/>
    </ligand>
</feature>
<dbReference type="HAMAP" id="MF_00011">
    <property type="entry name" value="Adenylosucc_synth"/>
    <property type="match status" value="1"/>
</dbReference>
<dbReference type="NCBIfam" id="NF010355">
    <property type="entry name" value="PRK13783.1"/>
    <property type="match status" value="1"/>
</dbReference>
<dbReference type="InterPro" id="IPR042111">
    <property type="entry name" value="Adenylosuccinate_synth_dom3"/>
</dbReference>
<evidence type="ECO:0000256" key="1">
    <source>
        <dbReference type="ARBA" id="ARBA00011738"/>
    </source>
</evidence>
<feature type="binding site" description="in other chain" evidence="8">
    <location>
        <position position="225"/>
    </location>
    <ligand>
        <name>IMP</name>
        <dbReference type="ChEBI" id="CHEBI:58053"/>
        <note>ligand shared between dimeric partners</note>
    </ligand>
</feature>
<comment type="function">
    <text evidence="8">Plays an important role in the de novo pathway of purine nucleotide biosynthesis. Catalyzes the first committed step in the biosynthesis of AMP from IMP.</text>
</comment>
<dbReference type="InterPro" id="IPR027417">
    <property type="entry name" value="P-loop_NTPase"/>
</dbReference>
<proteinExistence type="inferred from homology"/>
<comment type="subcellular location">
    <subcellularLocation>
        <location evidence="8">Cytoplasm</location>
    </subcellularLocation>
</comment>
<feature type="binding site" evidence="8">
    <location>
        <begin position="39"/>
        <end position="41"/>
    </location>
    <ligand>
        <name>GTP</name>
        <dbReference type="ChEBI" id="CHEBI:37565"/>
    </ligand>
</feature>
<feature type="binding site" evidence="8">
    <location>
        <begin position="11"/>
        <end position="17"/>
    </location>
    <ligand>
        <name>GTP</name>
        <dbReference type="ChEBI" id="CHEBI:37565"/>
    </ligand>
</feature>
<comment type="subunit">
    <text evidence="1 8">Homodimer.</text>
</comment>
<dbReference type="InterPro" id="IPR042109">
    <property type="entry name" value="Adenylosuccinate_synth_dom1"/>
</dbReference>
<keyword evidence="12" id="KW-1185">Reference proteome</keyword>
<keyword evidence="3 8" id="KW-0479">Metal-binding</keyword>
<evidence type="ECO:0000313" key="11">
    <source>
        <dbReference type="EMBL" id="ONN27647.1"/>
    </source>
</evidence>
<dbReference type="InterPro" id="IPR042110">
    <property type="entry name" value="Adenylosuccinate_synth_dom2"/>
</dbReference>
<feature type="binding site" evidence="8">
    <location>
        <begin position="388"/>
        <end position="390"/>
    </location>
    <ligand>
        <name>GTP</name>
        <dbReference type="ChEBI" id="CHEBI:37565"/>
    </ligand>
</feature>
<dbReference type="Gene3D" id="3.90.170.10">
    <property type="entry name" value="Adenylosuccinate Synthetase, subunit A, domain 3"/>
    <property type="match status" value="1"/>
</dbReference>
<reference evidence="11 12" key="1">
    <citation type="submission" date="2015-06" db="EMBL/GenBank/DDBJ databases">
        <title>Genome sequencing of Thermotogales isolates from hydrothermal vents.</title>
        <authorList>
            <person name="Haverkamp T.H."/>
            <person name="Kublanov I.V."/>
            <person name="Nesbo C.L."/>
        </authorList>
    </citation>
    <scope>NUCLEOTIDE SEQUENCE [LARGE SCALE GENOMIC DNA]</scope>
    <source>
        <strain evidence="12">ik275mar</strain>
    </source>
</reference>
<feature type="binding site" description="in other chain" evidence="8">
    <location>
        <position position="127"/>
    </location>
    <ligand>
        <name>IMP</name>
        <dbReference type="ChEBI" id="CHEBI:58053"/>
        <note>ligand shared between dimeric partners</note>
    </ligand>
</feature>
<evidence type="ECO:0000256" key="6">
    <source>
        <dbReference type="ARBA" id="ARBA00022842"/>
    </source>
</evidence>
<feature type="binding site" description="in other chain" evidence="8">
    <location>
        <position position="210"/>
    </location>
    <ligand>
        <name>IMP</name>
        <dbReference type="ChEBI" id="CHEBI:58053"/>
        <note>ligand shared between dimeric partners</note>
    </ligand>
</feature>
<dbReference type="Proteomes" id="UP000242616">
    <property type="component" value="Unassembled WGS sequence"/>
</dbReference>
<sequence>MKSVLFGLQWGDEGKGKVTTFFSKGYDFVVRYSGGSNAGHTVEYENFKMIHHLLPSIHLKYDVGAIISNGVVLDIEQLVKEIEEYKEKNGKEPKLYISDLTHVVLPHHKLLDKKIEEIKGKSAVGTTKKGIGPAYADKVHRIGLRIADFEYNFVDKWDFLSNFYKEMYGIEIDRYDGILKAYESIKKFVVPHGKIIDLIENNKILFESTQGVLLDVDVGTYPFATGTNCNTTGIQSGVGYPVKVNKFLGVFKAYLTRVGNGPFPSEALGEEGEHLRRMGHEFGATTGRPRRCGWLDIPLMKYAIKVSGATELVMTKSDILNGFEKIPVCVGYDVDGEKITKVESMSLLDRARPIYEYFKGWKTHDSQEFLDFVNFLEKELERKISYISVGPKVEQIVEL</sequence>
<feature type="active site" evidence="9">
    <location>
        <position position="138"/>
    </location>
</feature>
<feature type="binding site" evidence="8">
    <location>
        <begin position="284"/>
        <end position="290"/>
    </location>
    <ligand>
        <name>substrate</name>
    </ligand>
</feature>
<evidence type="ECO:0000256" key="3">
    <source>
        <dbReference type="ARBA" id="ARBA00022723"/>
    </source>
</evidence>
<dbReference type="CDD" id="cd03108">
    <property type="entry name" value="AdSS"/>
    <property type="match status" value="1"/>
</dbReference>
<comment type="caution">
    <text evidence="11">The sequence shown here is derived from an EMBL/GenBank/DDBJ whole genome shotgun (WGS) entry which is preliminary data.</text>
</comment>
<feature type="binding site" evidence="8">
    <location>
        <position position="141"/>
    </location>
    <ligand>
        <name>IMP</name>
        <dbReference type="ChEBI" id="CHEBI:58053"/>
        <note>ligand shared between dimeric partners</note>
    </ligand>
</feature>
<dbReference type="SMART" id="SM00788">
    <property type="entry name" value="Adenylsucc_synt"/>
    <property type="match status" value="1"/>
</dbReference>
<dbReference type="PROSITE" id="PS00513">
    <property type="entry name" value="ADENYLOSUCCIN_SYN_2"/>
    <property type="match status" value="1"/>
</dbReference>
<evidence type="ECO:0000256" key="8">
    <source>
        <dbReference type="HAMAP-Rule" id="MF_00011"/>
    </source>
</evidence>